<evidence type="ECO:0000259" key="9">
    <source>
        <dbReference type="PROSITE" id="PS50287"/>
    </source>
</evidence>
<feature type="domain" description="Sushi" evidence="10">
    <location>
        <begin position="909"/>
        <end position="964"/>
    </location>
</feature>
<keyword evidence="4" id="KW-0675">Receptor</keyword>
<feature type="domain" description="Sushi" evidence="10">
    <location>
        <begin position="1251"/>
        <end position="1306"/>
    </location>
</feature>
<evidence type="ECO:0000256" key="2">
    <source>
        <dbReference type="ARBA" id="ARBA00022737"/>
    </source>
</evidence>
<feature type="domain" description="Sushi" evidence="10">
    <location>
        <begin position="1021"/>
        <end position="1079"/>
    </location>
</feature>
<evidence type="ECO:0000256" key="5">
    <source>
        <dbReference type="ARBA" id="ARBA00023180"/>
    </source>
</evidence>
<proteinExistence type="predicted"/>
<evidence type="ECO:0000256" key="1">
    <source>
        <dbReference type="ARBA" id="ARBA00022729"/>
    </source>
</evidence>
<gene>
    <name evidence="11" type="ORF">DPMN_017101</name>
</gene>
<evidence type="ECO:0000256" key="7">
    <source>
        <dbReference type="PROSITE-ProRule" id="PRU00302"/>
    </source>
</evidence>
<evidence type="ECO:0000313" key="12">
    <source>
        <dbReference type="Proteomes" id="UP000828390"/>
    </source>
</evidence>
<keyword evidence="12" id="KW-1185">Reference proteome</keyword>
<feature type="domain" description="Sushi" evidence="10">
    <location>
        <begin position="1080"/>
        <end position="1135"/>
    </location>
</feature>
<dbReference type="InterPro" id="IPR000436">
    <property type="entry name" value="Sushi_SCR_CCP_dom"/>
</dbReference>
<keyword evidence="2" id="KW-0677">Repeat</keyword>
<keyword evidence="5" id="KW-0325">Glycoprotein</keyword>
<feature type="domain" description="Sushi" evidence="10">
    <location>
        <begin position="1362"/>
        <end position="1417"/>
    </location>
</feature>
<feature type="domain" description="SRCR" evidence="9">
    <location>
        <begin position="812"/>
        <end position="908"/>
    </location>
</feature>
<dbReference type="FunFam" id="3.10.250.10:FF:000007">
    <property type="entry name" value="Soluble scavenger receptor cysteine-rich domain-containing protein SSC5D"/>
    <property type="match status" value="1"/>
</dbReference>
<dbReference type="Pfam" id="PF06119">
    <property type="entry name" value="NIDO"/>
    <property type="match status" value="1"/>
</dbReference>
<dbReference type="SUPFAM" id="SSF56487">
    <property type="entry name" value="SRCR-like"/>
    <property type="match status" value="7"/>
</dbReference>
<feature type="disulfide bond" evidence="6">
    <location>
        <begin position="268"/>
        <end position="278"/>
    </location>
</feature>
<evidence type="ECO:0000256" key="4">
    <source>
        <dbReference type="ARBA" id="ARBA00023170"/>
    </source>
</evidence>
<dbReference type="InterPro" id="IPR003886">
    <property type="entry name" value="NIDO_dom"/>
</dbReference>
<dbReference type="Gene3D" id="2.10.70.10">
    <property type="entry name" value="Complement Module, domain 1"/>
    <property type="match status" value="14"/>
</dbReference>
<feature type="domain" description="Sushi" evidence="10">
    <location>
        <begin position="965"/>
        <end position="1020"/>
    </location>
</feature>
<dbReference type="CDD" id="cd00033">
    <property type="entry name" value="CCP"/>
    <property type="match status" value="12"/>
</dbReference>
<dbReference type="GO" id="GO:0016020">
    <property type="term" value="C:membrane"/>
    <property type="evidence" value="ECO:0007669"/>
    <property type="project" value="InterPro"/>
</dbReference>
<dbReference type="Gene3D" id="3.10.250.10">
    <property type="entry name" value="SRCR-like domain"/>
    <property type="match status" value="7"/>
</dbReference>
<dbReference type="InterPro" id="IPR036772">
    <property type="entry name" value="SRCR-like_dom_sf"/>
</dbReference>
<feature type="domain" description="SRCR" evidence="9">
    <location>
        <begin position="304"/>
        <end position="403"/>
    </location>
</feature>
<dbReference type="InterPro" id="IPR001190">
    <property type="entry name" value="SRCR"/>
</dbReference>
<dbReference type="PROSITE" id="PS50923">
    <property type="entry name" value="SUSHI"/>
    <property type="match status" value="13"/>
</dbReference>
<feature type="disulfide bond" evidence="7">
    <location>
        <begin position="1448"/>
        <end position="1475"/>
    </location>
</feature>
<accession>A0A9D4S550</accession>
<feature type="domain" description="SRCR" evidence="9">
    <location>
        <begin position="34"/>
        <end position="134"/>
    </location>
</feature>
<feature type="domain" description="Sushi" evidence="10">
    <location>
        <begin position="1136"/>
        <end position="1191"/>
    </location>
</feature>
<feature type="domain" description="Sushi" evidence="10">
    <location>
        <begin position="1590"/>
        <end position="1649"/>
    </location>
</feature>
<evidence type="ECO:0000256" key="8">
    <source>
        <dbReference type="SAM" id="SignalP"/>
    </source>
</evidence>
<dbReference type="Pfam" id="PF00530">
    <property type="entry name" value="SRCR"/>
    <property type="match status" value="7"/>
</dbReference>
<organism evidence="11 12">
    <name type="scientific">Dreissena polymorpha</name>
    <name type="common">Zebra mussel</name>
    <name type="synonym">Mytilus polymorpha</name>
    <dbReference type="NCBI Taxonomy" id="45954"/>
    <lineage>
        <taxon>Eukaryota</taxon>
        <taxon>Metazoa</taxon>
        <taxon>Spiralia</taxon>
        <taxon>Lophotrochozoa</taxon>
        <taxon>Mollusca</taxon>
        <taxon>Bivalvia</taxon>
        <taxon>Autobranchia</taxon>
        <taxon>Heteroconchia</taxon>
        <taxon>Euheterodonta</taxon>
        <taxon>Imparidentia</taxon>
        <taxon>Neoheterodontei</taxon>
        <taxon>Myida</taxon>
        <taxon>Dreissenoidea</taxon>
        <taxon>Dreissenidae</taxon>
        <taxon>Dreissena</taxon>
    </lineage>
</organism>
<dbReference type="GO" id="GO:0007160">
    <property type="term" value="P:cell-matrix adhesion"/>
    <property type="evidence" value="ECO:0007669"/>
    <property type="project" value="InterPro"/>
</dbReference>
<feature type="disulfide bond" evidence="6">
    <location>
        <begin position="222"/>
        <end position="286"/>
    </location>
</feature>
<feature type="disulfide bond" evidence="7">
    <location>
        <begin position="1620"/>
        <end position="1647"/>
    </location>
</feature>
<dbReference type="PRINTS" id="PR00258">
    <property type="entry name" value="SPERACTRCPTR"/>
</dbReference>
<keyword evidence="1 8" id="KW-0732">Signal</keyword>
<evidence type="ECO:0000313" key="11">
    <source>
        <dbReference type="EMBL" id="KAH3892964.1"/>
    </source>
</evidence>
<dbReference type="SUPFAM" id="SSF57535">
    <property type="entry name" value="Complement control module/SCR domain"/>
    <property type="match status" value="13"/>
</dbReference>
<feature type="disulfide bond" evidence="6">
    <location>
        <begin position="372"/>
        <end position="382"/>
    </location>
</feature>
<feature type="domain" description="SRCR" evidence="9">
    <location>
        <begin position="568"/>
        <end position="664"/>
    </location>
</feature>
<name>A0A9D4S550_DREPO</name>
<dbReference type="Pfam" id="PF00084">
    <property type="entry name" value="Sushi"/>
    <property type="match status" value="12"/>
</dbReference>
<sequence>MLIIACILVVFGSNSVVLTEDVSVRSYNFTNKDIRLIGGNSELEGRVEIRINGTWGTICDARWFDFRVADVLCRMLHVNLSALDYFTDSRYGFGVGPIHYSGVYCDGTEQTIHNCSKYTGLFCTHSSDVGLMCTGCSRSASNNFGLLEHVNITSNGDLYTGNCSNGASTFQFVYRCALNGSWEEYGPTCGPLDVRDVRFVGGDGRYDGGVEVLVGDTWGPVCGYSIVNGRHYYSSASVFCTMKGLKYIAQYSTWRYNTINGFMANVQCPSNVDHVSSCSYTTVYTCYYQLFVACEGFPLNISSIQLVDGSSAFDGRVELHVGDTIGTICPNNFEFVDAQVLCKMKGLNASLFDIEYQYNTSGRYPLIRDLQCSGQESHINNCTYRTPNFAYRCEQGAVKVLCTECGRVNIPYGFMELYNDTTNTLTVRCHNDSLTHVQYICENNGSWSNTEECRPVQVQDIRLVNQELYPYRGTVELKINDEWGTICDNMFGVEEATVLCRMMNASYRSFTTNAGYGTGSGKVHFANLHCSGSEKDVSACMYQSSHKCNHSDDVGIQCTVSTFNITKIRLANGASSFIGRLELFANGRWGSVCDDSFNSNFGEMFCRMMNLTYIQHNCCSMYGNGAVLIDMRSCPLLANHIDECSYLPLPSYCNPYETVSLVCSECPVLKVSGGSVTYSTNGTIATPICNAGFYSSNVSISLCRNGQWSPPSLDDVCRRNQPLNISDVRLVDGPGPNVGRVEIAVDGVYGTICDSYIDYNDADIICKSFNSSYRAVYIPGTKYGNGSGPVHIDQLHCNECQEYSYPLNIQEIRLVDGNSTFDGRVEIKVFNTWGTICDDAFGMEDANVICKMIGFYPAKGFRTSSIEGTGPVYVDDMACDANSSHINECRYVTYDDCDHSEDVAVTCTAKCDNPTLQWGMVNDTSTNVGSSISVACERGRILVGDSEIVCKEDGNWTSTPFCRLIDCGDPTPDNGEIMGTSYYLDDVVSVSCDTGYILSGDAVITCQNNSYWTDDPTCTIVDCNALTIANMTIDIGNTTTYGQIAVVKCKYEFSPRGSWAVKCEASGVWNYTHVPDCKLIDCGSSAPPYGRVNDTTSTIGTVVGVECDYGRHLVGDAVLVCQQNGHWSGSPICSLIECDDPTPNNGFTNGTSHYLDDILSVSCVTGFVLYGHSAIRCQNNSHWTDYPNCTIVDCGVLHISAMSANIGNATTYGQIADVRCHPDFTPLGSWTVKCEASGIWNYSHVPQCELIDCGDPTPSKGLVNSSKTTVNTVVRVSCEYGYTLSGESVITCLRNGTWSGKSICDPSDCGRPAISNADVVTNSTTLYSKAFITCNEGFEIQGPSIITCTKTGWNDTVRCSPIVCEEMEVENGSVIGAGREYGAVIEVKCHTGYIIRGDNKLTCQGKGQWSDSPACVIQNCGIVTVPTNGIILTSPVVTTFNSSLRFQCNDGYHLTGTDVLWCDANGKWDSSVPTCVRKYCDNPTPTNGAVNGTSFYFSDVVSVSCDNGYLLSGEPFIKCQNNSKWTSYPTCNVVVCERIDLEKGNVTGTDAHFGSIIEVKCDIGYDLRGDSRLVCQADGQWSGNPTCISKDCGNVTMPNNMKIVTSPIVTTFNSSLRFQCQEEYLLTGNDVLWCSAMGTWNSSVPTCIQKSDIGGPCADARMCRTHSAICEDKKCSCMSGVEDRRTRKCDIMPLLPFGEENGDVIMEQHDCNVQCMFADVDWTYDILNNYPFSTKATEDIAILESLIKRLENLSSFEASFLLIATWNRVKAKASSLNRNHPATFQLAIVSNGVRTYSLTIYGHELMNWALTSRDKTIPVWIGHAGENGTTFNHLFSFKPPALRMDLGCKSGGISGLCLNNIDENISRIKPPWC</sequence>
<comment type="caution">
    <text evidence="11">The sequence shown here is derived from an EMBL/GenBank/DDBJ whole genome shotgun (WGS) entry which is preliminary data.</text>
</comment>
<keyword evidence="7" id="KW-0768">Sushi</keyword>
<feature type="domain" description="Sushi" evidence="10">
    <location>
        <begin position="1418"/>
        <end position="1477"/>
    </location>
</feature>
<reference evidence="11" key="1">
    <citation type="journal article" date="2019" name="bioRxiv">
        <title>The Genome of the Zebra Mussel, Dreissena polymorpha: A Resource for Invasive Species Research.</title>
        <authorList>
            <person name="McCartney M.A."/>
            <person name="Auch B."/>
            <person name="Kono T."/>
            <person name="Mallez S."/>
            <person name="Zhang Y."/>
            <person name="Obille A."/>
            <person name="Becker A."/>
            <person name="Abrahante J.E."/>
            <person name="Garbe J."/>
            <person name="Badalamenti J.P."/>
            <person name="Herman A."/>
            <person name="Mangelson H."/>
            <person name="Liachko I."/>
            <person name="Sullivan S."/>
            <person name="Sone E.D."/>
            <person name="Koren S."/>
            <person name="Silverstein K.A.T."/>
            <person name="Beckman K.B."/>
            <person name="Gohl D.M."/>
        </authorList>
    </citation>
    <scope>NUCLEOTIDE SEQUENCE</scope>
    <source>
        <strain evidence="11">Duluth1</strain>
        <tissue evidence="11">Whole animal</tissue>
    </source>
</reference>
<evidence type="ECO:0000259" key="10">
    <source>
        <dbReference type="PROSITE" id="PS50923"/>
    </source>
</evidence>
<feature type="chain" id="PRO_5039526184" evidence="8">
    <location>
        <begin position="20"/>
        <end position="1873"/>
    </location>
</feature>
<feature type="domain" description="SRCR" evidence="9">
    <location>
        <begin position="197"/>
        <end position="295"/>
    </location>
</feature>
<dbReference type="PANTHER" id="PTHR19331">
    <property type="entry name" value="SCAVENGER RECEPTOR DOMAIN-CONTAINING"/>
    <property type="match status" value="1"/>
</dbReference>
<feature type="disulfide bond" evidence="6">
    <location>
        <begin position="105"/>
        <end position="115"/>
    </location>
</feature>
<keyword evidence="3 6" id="KW-1015">Disulfide bond</keyword>
<feature type="disulfide bond" evidence="6">
    <location>
        <begin position="59"/>
        <end position="123"/>
    </location>
</feature>
<dbReference type="PROSITE" id="PS50287">
    <property type="entry name" value="SRCR_2"/>
    <property type="match status" value="7"/>
</dbReference>
<feature type="disulfide bond" evidence="6">
    <location>
        <begin position="530"/>
        <end position="540"/>
    </location>
</feature>
<feature type="domain" description="SRCR" evidence="9">
    <location>
        <begin position="461"/>
        <end position="559"/>
    </location>
</feature>
<dbReference type="PROSITE" id="PS00420">
    <property type="entry name" value="SRCR_1"/>
    <property type="match status" value="1"/>
</dbReference>
<feature type="domain" description="Sushi" evidence="10">
    <location>
        <begin position="1478"/>
        <end position="1533"/>
    </location>
</feature>
<feature type="domain" description="Sushi" evidence="10">
    <location>
        <begin position="1192"/>
        <end position="1250"/>
    </location>
</feature>
<dbReference type="FunFam" id="3.10.250.10:FF:000001">
    <property type="entry name" value="Lysyl oxidase 4 isoform X1"/>
    <property type="match status" value="2"/>
</dbReference>
<feature type="domain" description="SRCR" evidence="9">
    <location>
        <begin position="728"/>
        <end position="798"/>
    </location>
</feature>
<reference evidence="11" key="2">
    <citation type="submission" date="2020-11" db="EMBL/GenBank/DDBJ databases">
        <authorList>
            <person name="McCartney M.A."/>
            <person name="Auch B."/>
            <person name="Kono T."/>
            <person name="Mallez S."/>
            <person name="Becker A."/>
            <person name="Gohl D.M."/>
            <person name="Silverstein K.A.T."/>
            <person name="Koren S."/>
            <person name="Bechman K.B."/>
            <person name="Herman A."/>
            <person name="Abrahante J.E."/>
            <person name="Garbe J."/>
        </authorList>
    </citation>
    <scope>NUCLEOTIDE SEQUENCE</scope>
    <source>
        <strain evidence="11">Duluth1</strain>
        <tissue evidence="11">Whole animal</tissue>
    </source>
</reference>
<dbReference type="SMART" id="SM00032">
    <property type="entry name" value="CCP"/>
    <property type="match status" value="16"/>
</dbReference>
<feature type="disulfide bond" evidence="6">
    <location>
        <begin position="879"/>
        <end position="889"/>
    </location>
</feature>
<comment type="caution">
    <text evidence="6">Lacks conserved residue(s) required for the propagation of feature annotation.</text>
</comment>
<dbReference type="SMART" id="SM00202">
    <property type="entry name" value="SR"/>
    <property type="match status" value="7"/>
</dbReference>
<dbReference type="InterPro" id="IPR035976">
    <property type="entry name" value="Sushi/SCR/CCP_sf"/>
</dbReference>
<feature type="disulfide bond" evidence="6">
    <location>
        <begin position="329"/>
        <end position="393"/>
    </location>
</feature>
<protein>
    <submittedName>
        <fullName evidence="11">Uncharacterized protein</fullName>
    </submittedName>
</protein>
<dbReference type="EMBL" id="JAIWYP010000001">
    <property type="protein sequence ID" value="KAH3892964.1"/>
    <property type="molecule type" value="Genomic_DNA"/>
</dbReference>
<feature type="domain" description="Sushi" evidence="10">
    <location>
        <begin position="1307"/>
        <end position="1361"/>
    </location>
</feature>
<feature type="disulfide bond" evidence="6">
    <location>
        <begin position="634"/>
        <end position="644"/>
    </location>
</feature>
<evidence type="ECO:0000256" key="6">
    <source>
        <dbReference type="PROSITE-ProRule" id="PRU00196"/>
    </source>
</evidence>
<feature type="domain" description="Sushi" evidence="10">
    <location>
        <begin position="1534"/>
        <end position="1589"/>
    </location>
</feature>
<dbReference type="PANTHER" id="PTHR19331:SF487">
    <property type="entry name" value="SOLUBLE SCAVENGER RECEPTOR CYSTEINE-RICH DOMAIN-CONTAINING PROTEIN SSC5D"/>
    <property type="match status" value="1"/>
</dbReference>
<dbReference type="Proteomes" id="UP000828390">
    <property type="component" value="Unassembled WGS sequence"/>
</dbReference>
<feature type="signal peptide" evidence="8">
    <location>
        <begin position="1"/>
        <end position="19"/>
    </location>
</feature>
<evidence type="ECO:0000256" key="3">
    <source>
        <dbReference type="ARBA" id="ARBA00023157"/>
    </source>
</evidence>